<feature type="binding site" evidence="4 6">
    <location>
        <position position="304"/>
    </location>
    <ligand>
        <name>substrate</name>
    </ligand>
</feature>
<dbReference type="GO" id="GO:0030632">
    <property type="term" value="P:D-alanine biosynthetic process"/>
    <property type="evidence" value="ECO:0007669"/>
    <property type="project" value="UniProtKB-UniRule"/>
</dbReference>
<evidence type="ECO:0000256" key="3">
    <source>
        <dbReference type="ARBA" id="ARBA00023235"/>
    </source>
</evidence>
<dbReference type="PRINTS" id="PR00992">
    <property type="entry name" value="ALARACEMASE"/>
</dbReference>
<feature type="active site" description="Proton acceptor; specific for L-alanine" evidence="4">
    <location>
        <position position="257"/>
    </location>
</feature>
<feature type="modified residue" description="N6-(pyridoxal phosphate)lysine" evidence="4 5">
    <location>
        <position position="32"/>
    </location>
</feature>
<dbReference type="InterPro" id="IPR011079">
    <property type="entry name" value="Ala_racemase_C"/>
</dbReference>
<gene>
    <name evidence="8" type="ORF">ABR54_04180</name>
</gene>
<dbReference type="GO" id="GO:0005829">
    <property type="term" value="C:cytosol"/>
    <property type="evidence" value="ECO:0007669"/>
    <property type="project" value="TreeGrafter"/>
</dbReference>
<comment type="function">
    <text evidence="4">Catalyzes the interconversion of L-alanine and D-alanine. May also act on other amino acids.</text>
</comment>
<keyword evidence="2 4" id="KW-0663">Pyridoxal phosphate</keyword>
<dbReference type="EMBL" id="LIAM01000094">
    <property type="protein sequence ID" value="KRO35498.1"/>
    <property type="molecule type" value="Genomic_DNA"/>
</dbReference>
<dbReference type="UniPathway" id="UPA00042">
    <property type="reaction ID" value="UER00497"/>
</dbReference>
<comment type="pathway">
    <text evidence="4">Amino-acid biosynthesis; D-alanine biosynthesis; D-alanine from L-alanine: step 1/1.</text>
</comment>
<dbReference type="SUPFAM" id="SSF51419">
    <property type="entry name" value="PLP-binding barrel"/>
    <property type="match status" value="1"/>
</dbReference>
<dbReference type="Proteomes" id="UP000053274">
    <property type="component" value="Unassembled WGS sequence"/>
</dbReference>
<dbReference type="InterPro" id="IPR020622">
    <property type="entry name" value="Ala_racemase_pyridoxalP-BS"/>
</dbReference>
<dbReference type="FunFam" id="3.20.20.10:FF:000002">
    <property type="entry name" value="Alanine racemase"/>
    <property type="match status" value="1"/>
</dbReference>
<evidence type="ECO:0000313" key="8">
    <source>
        <dbReference type="EMBL" id="KRO35498.1"/>
    </source>
</evidence>
<dbReference type="Gene3D" id="2.40.37.10">
    <property type="entry name" value="Lyase, Ornithine Decarboxylase, Chain A, domain 1"/>
    <property type="match status" value="1"/>
</dbReference>
<accession>A0A0R2PJQ1</accession>
<comment type="catalytic activity">
    <reaction evidence="4">
        <text>L-alanine = D-alanine</text>
        <dbReference type="Rhea" id="RHEA:20249"/>
        <dbReference type="ChEBI" id="CHEBI:57416"/>
        <dbReference type="ChEBI" id="CHEBI:57972"/>
        <dbReference type="EC" id="5.1.1.1"/>
    </reaction>
</comment>
<dbReference type="SUPFAM" id="SSF50621">
    <property type="entry name" value="Alanine racemase C-terminal domain-like"/>
    <property type="match status" value="1"/>
</dbReference>
<evidence type="ECO:0000256" key="4">
    <source>
        <dbReference type="HAMAP-Rule" id="MF_01201"/>
    </source>
</evidence>
<dbReference type="InterPro" id="IPR000821">
    <property type="entry name" value="Ala_racemase"/>
</dbReference>
<evidence type="ECO:0000256" key="5">
    <source>
        <dbReference type="PIRSR" id="PIRSR600821-50"/>
    </source>
</evidence>
<evidence type="ECO:0000256" key="1">
    <source>
        <dbReference type="ARBA" id="ARBA00001933"/>
    </source>
</evidence>
<dbReference type="InterPro" id="IPR001608">
    <property type="entry name" value="Ala_racemase_N"/>
</dbReference>
<dbReference type="PANTHER" id="PTHR30511:SF0">
    <property type="entry name" value="ALANINE RACEMASE, CATABOLIC-RELATED"/>
    <property type="match status" value="1"/>
</dbReference>
<dbReference type="InterPro" id="IPR029066">
    <property type="entry name" value="PLP-binding_barrel"/>
</dbReference>
<evidence type="ECO:0000313" key="9">
    <source>
        <dbReference type="Proteomes" id="UP000053274"/>
    </source>
</evidence>
<dbReference type="HAMAP" id="MF_01201">
    <property type="entry name" value="Ala_racemase"/>
    <property type="match status" value="1"/>
</dbReference>
<dbReference type="SMART" id="SM01005">
    <property type="entry name" value="Ala_racemase_C"/>
    <property type="match status" value="1"/>
</dbReference>
<feature type="binding site" evidence="4 6">
    <location>
        <position position="128"/>
    </location>
    <ligand>
        <name>substrate</name>
    </ligand>
</feature>
<dbReference type="CDD" id="cd00430">
    <property type="entry name" value="PLPDE_III_AR"/>
    <property type="match status" value="1"/>
</dbReference>
<sequence length="366" mass="39267">MRAQARIDLQHIASNIQHLKSMSGTPVMAVVKADAYGHGLVPVAQAALDAGASSLGVALLEEAITLREAGISAPILAWLVPPGSDFKVAVDNQIELAASSIIALEEIGAVKSELRPRVHLEVDTGMTRGGFLDEWGRIDTHHISNLDVVGIFSHFARADEPSEKQNELQRNRFKEMIATLESFGYTKIVRHISNSAATLKDQDSRFDMVRVGISMYGLSPDVKTLGDSAALGLKPVMQLRAKLHLVKTVPANLPVGYGAMAHTSKETKLGVVAMGYADGIPRVAQGAGVFVAGRRAPIIGRVSMDQFVVDLGIDSQANSGDWVIVFGDGAKGEYTADDWGRASGSINYEIVTRIGPRVPRIYAPHE</sequence>
<evidence type="ECO:0000259" key="7">
    <source>
        <dbReference type="SMART" id="SM01005"/>
    </source>
</evidence>
<dbReference type="GO" id="GO:0008784">
    <property type="term" value="F:alanine racemase activity"/>
    <property type="evidence" value="ECO:0007669"/>
    <property type="project" value="UniProtKB-UniRule"/>
</dbReference>
<dbReference type="AlphaFoldDB" id="A0A0R2PJQ1"/>
<name>A0A0R2PJQ1_9ACTN</name>
<dbReference type="EC" id="5.1.1.1" evidence="4"/>
<dbReference type="NCBIfam" id="TIGR00492">
    <property type="entry name" value="alr"/>
    <property type="match status" value="1"/>
</dbReference>
<evidence type="ECO:0000256" key="2">
    <source>
        <dbReference type="ARBA" id="ARBA00022898"/>
    </source>
</evidence>
<dbReference type="GO" id="GO:0030170">
    <property type="term" value="F:pyridoxal phosphate binding"/>
    <property type="evidence" value="ECO:0007669"/>
    <property type="project" value="UniProtKB-UniRule"/>
</dbReference>
<reference evidence="8 9" key="1">
    <citation type="submission" date="2015-10" db="EMBL/GenBank/DDBJ databases">
        <title>Metagenome-Assembled Genomes uncover a global brackish microbiome.</title>
        <authorList>
            <person name="Hugerth L.W."/>
            <person name="Larsson J."/>
            <person name="Alneberg J."/>
            <person name="Lindh M.V."/>
            <person name="Legrand C."/>
            <person name="Pinhassi J."/>
            <person name="Andersson A.F."/>
        </authorList>
    </citation>
    <scope>NUCLEOTIDE SEQUENCE [LARGE SCALE GENOMIC DNA]</scope>
    <source>
        <strain evidence="8">BACL15 MAG-120619-bin91</strain>
    </source>
</reference>
<dbReference type="GO" id="GO:0009252">
    <property type="term" value="P:peptidoglycan biosynthetic process"/>
    <property type="evidence" value="ECO:0007669"/>
    <property type="project" value="TreeGrafter"/>
</dbReference>
<dbReference type="Pfam" id="PF00842">
    <property type="entry name" value="Ala_racemase_C"/>
    <property type="match status" value="1"/>
</dbReference>
<dbReference type="PANTHER" id="PTHR30511">
    <property type="entry name" value="ALANINE RACEMASE"/>
    <property type="match status" value="1"/>
</dbReference>
<feature type="active site" description="Proton acceptor; specific for D-alanine" evidence="4">
    <location>
        <position position="32"/>
    </location>
</feature>
<feature type="domain" description="Alanine racemase C-terminal" evidence="7">
    <location>
        <begin position="236"/>
        <end position="363"/>
    </location>
</feature>
<comment type="caution">
    <text evidence="8">The sequence shown here is derived from an EMBL/GenBank/DDBJ whole genome shotgun (WGS) entry which is preliminary data.</text>
</comment>
<dbReference type="PROSITE" id="PS00395">
    <property type="entry name" value="ALANINE_RACEMASE"/>
    <property type="match status" value="1"/>
</dbReference>
<protein>
    <recommendedName>
        <fullName evidence="4">Alanine racemase</fullName>
        <ecNumber evidence="4">5.1.1.1</ecNumber>
    </recommendedName>
</protein>
<proteinExistence type="inferred from homology"/>
<comment type="cofactor">
    <cofactor evidence="1 4 5">
        <name>pyridoxal 5'-phosphate</name>
        <dbReference type="ChEBI" id="CHEBI:597326"/>
    </cofactor>
</comment>
<organism evidence="8 9">
    <name type="scientific">Actinobacteria bacterium BACL15 MAG-120619-bin91</name>
    <dbReference type="NCBI Taxonomy" id="1655562"/>
    <lineage>
        <taxon>Bacteria</taxon>
        <taxon>Bacillati</taxon>
        <taxon>Actinomycetota</taxon>
        <taxon>Actinomycetes</taxon>
        <taxon>Actinomycetes incertae sedis</taxon>
        <taxon>ac1 cluster</taxon>
    </lineage>
</organism>
<dbReference type="Pfam" id="PF01168">
    <property type="entry name" value="Ala_racemase_N"/>
    <property type="match status" value="1"/>
</dbReference>
<dbReference type="InterPro" id="IPR009006">
    <property type="entry name" value="Ala_racemase/Decarboxylase_C"/>
</dbReference>
<keyword evidence="3 4" id="KW-0413">Isomerase</keyword>
<comment type="similarity">
    <text evidence="4">Belongs to the alanine racemase family.</text>
</comment>
<evidence type="ECO:0000256" key="6">
    <source>
        <dbReference type="PIRSR" id="PIRSR600821-52"/>
    </source>
</evidence>
<dbReference type="Gene3D" id="3.20.20.10">
    <property type="entry name" value="Alanine racemase"/>
    <property type="match status" value="1"/>
</dbReference>